<organism evidence="1 2">
    <name type="scientific">Sulfolobus tengchongensis</name>
    <dbReference type="NCBI Taxonomy" id="207809"/>
    <lineage>
        <taxon>Archaea</taxon>
        <taxon>Thermoproteota</taxon>
        <taxon>Thermoprotei</taxon>
        <taxon>Sulfolobales</taxon>
        <taxon>Sulfolobaceae</taxon>
        <taxon>Sulfolobus</taxon>
    </lineage>
</organism>
<protein>
    <submittedName>
        <fullName evidence="1">Uncharacterized protein</fullName>
    </submittedName>
</protein>
<dbReference type="Proteomes" id="UP001432202">
    <property type="component" value="Chromosome"/>
</dbReference>
<evidence type="ECO:0000313" key="1">
    <source>
        <dbReference type="EMBL" id="WWQ59215.1"/>
    </source>
</evidence>
<proteinExistence type="predicted"/>
<dbReference type="GeneID" id="89336458"/>
<dbReference type="AlphaFoldDB" id="A0AAX4KY07"/>
<dbReference type="RefSeq" id="WP_338598203.1">
    <property type="nucleotide sequence ID" value="NZ_CP146016.1"/>
</dbReference>
<evidence type="ECO:0000313" key="2">
    <source>
        <dbReference type="Proteomes" id="UP001432202"/>
    </source>
</evidence>
<reference evidence="1 2" key="1">
    <citation type="submission" date="2024-02" db="EMBL/GenBank/DDBJ databases">
        <title>STSV induces naive adaptation in Sulfolobus.</title>
        <authorList>
            <person name="Xiang X."/>
            <person name="Song M."/>
        </authorList>
    </citation>
    <scope>NUCLEOTIDE SEQUENCE [LARGE SCALE GENOMIC DNA]</scope>
    <source>
        <strain evidence="1 2">RT2</strain>
    </source>
</reference>
<accession>A0AAX4KY07</accession>
<gene>
    <name evidence="1" type="ORF">V6M85_06780</name>
</gene>
<name>A0AAX4KY07_9CREN</name>
<sequence length="82" mass="9772">METPFYKYALMRNFIREVIEQDSIESFVREKLSNDTEMRNRFCNEDEEMIRQLINEVIENITLGKGKGKEEEILKAIINSCH</sequence>
<keyword evidence="2" id="KW-1185">Reference proteome</keyword>
<dbReference type="EMBL" id="CP146016">
    <property type="protein sequence ID" value="WWQ59215.1"/>
    <property type="molecule type" value="Genomic_DNA"/>
</dbReference>